<dbReference type="Pfam" id="PF02926">
    <property type="entry name" value="THUMP"/>
    <property type="match status" value="1"/>
</dbReference>
<dbReference type="GO" id="GO:0070043">
    <property type="term" value="F:rRNA (guanine-N7-)-methyltransferase activity"/>
    <property type="evidence" value="ECO:0007669"/>
    <property type="project" value="TreeGrafter"/>
</dbReference>
<dbReference type="InterPro" id="IPR029063">
    <property type="entry name" value="SAM-dependent_MTases_sf"/>
</dbReference>
<evidence type="ECO:0000256" key="1">
    <source>
        <dbReference type="ARBA" id="ARBA00022603"/>
    </source>
</evidence>
<protein>
    <submittedName>
        <fullName evidence="6">Class I SAM-dependent RNA methyltransferase</fullName>
    </submittedName>
</protein>
<comment type="caution">
    <text evidence="6">The sequence shown here is derived from an EMBL/GenBank/DDBJ whole genome shotgun (WGS) entry which is preliminary data.</text>
</comment>
<dbReference type="GO" id="GO:0003723">
    <property type="term" value="F:RNA binding"/>
    <property type="evidence" value="ECO:0007669"/>
    <property type="project" value="InterPro"/>
</dbReference>
<evidence type="ECO:0000313" key="7">
    <source>
        <dbReference type="Proteomes" id="UP000709351"/>
    </source>
</evidence>
<dbReference type="PANTHER" id="PTHR47313:SF1">
    <property type="entry name" value="RIBOSOMAL RNA LARGE SUBUNIT METHYLTRANSFERASE K_L"/>
    <property type="match status" value="1"/>
</dbReference>
<feature type="domain" description="Ribosomal RNA large subunit methyltransferase K/L-like methyltransferase" evidence="3">
    <location>
        <begin position="164"/>
        <end position="372"/>
    </location>
</feature>
<dbReference type="InterPro" id="IPR000241">
    <property type="entry name" value="RlmKL-like_Mtase"/>
</dbReference>
<accession>A0A930H0A7</accession>
<evidence type="ECO:0000313" key="6">
    <source>
        <dbReference type="EMBL" id="MBF1283877.1"/>
    </source>
</evidence>
<dbReference type="InterPro" id="IPR002052">
    <property type="entry name" value="DNA_methylase_N6_adenine_CS"/>
</dbReference>
<evidence type="ECO:0000259" key="5">
    <source>
        <dbReference type="Pfam" id="PF22020"/>
    </source>
</evidence>
<reference evidence="6" key="1">
    <citation type="submission" date="2020-04" db="EMBL/GenBank/DDBJ databases">
        <title>Deep metagenomics examines the oral microbiome during advanced dental caries in children, revealing novel taxa and co-occurrences with host molecules.</title>
        <authorList>
            <person name="Baker J.L."/>
            <person name="Morton J.T."/>
            <person name="Dinis M."/>
            <person name="Alvarez R."/>
            <person name="Tran N.C."/>
            <person name="Knight R."/>
            <person name="Edlund A."/>
        </authorList>
    </citation>
    <scope>NUCLEOTIDE SEQUENCE</scope>
    <source>
        <strain evidence="6">JCVI_24_bin.2</strain>
    </source>
</reference>
<dbReference type="PANTHER" id="PTHR47313">
    <property type="entry name" value="RIBOSOMAL RNA LARGE SUBUNIT METHYLTRANSFERASE K/L"/>
    <property type="match status" value="1"/>
</dbReference>
<dbReference type="GO" id="GO:0008990">
    <property type="term" value="F:rRNA (guanine-N2-)-methyltransferase activity"/>
    <property type="evidence" value="ECO:0007669"/>
    <property type="project" value="TreeGrafter"/>
</dbReference>
<dbReference type="EMBL" id="JABZRD010000278">
    <property type="protein sequence ID" value="MBF1283877.1"/>
    <property type="molecule type" value="Genomic_DNA"/>
</dbReference>
<organism evidence="6 7">
    <name type="scientific">Oribacterium parvum</name>
    <dbReference type="NCBI Taxonomy" id="1501329"/>
    <lineage>
        <taxon>Bacteria</taxon>
        <taxon>Bacillati</taxon>
        <taxon>Bacillota</taxon>
        <taxon>Clostridia</taxon>
        <taxon>Lachnospirales</taxon>
        <taxon>Lachnospiraceae</taxon>
        <taxon>Oribacterium</taxon>
    </lineage>
</organism>
<evidence type="ECO:0000259" key="4">
    <source>
        <dbReference type="Pfam" id="PF02926"/>
    </source>
</evidence>
<dbReference type="PROSITE" id="PS00092">
    <property type="entry name" value="N6_MTASE"/>
    <property type="match status" value="1"/>
</dbReference>
<dbReference type="Gene3D" id="3.30.2130.30">
    <property type="match status" value="1"/>
</dbReference>
<feature type="domain" description="RlmL ferredoxin-like" evidence="5">
    <location>
        <begin position="5"/>
        <end position="60"/>
    </location>
</feature>
<proteinExistence type="predicted"/>
<dbReference type="InterPro" id="IPR054170">
    <property type="entry name" value="RlmL_1st"/>
</dbReference>
<dbReference type="SUPFAM" id="SSF53335">
    <property type="entry name" value="S-adenosyl-L-methionine-dependent methyltransferases"/>
    <property type="match status" value="1"/>
</dbReference>
<dbReference type="InterPro" id="IPR004114">
    <property type="entry name" value="THUMP_dom"/>
</dbReference>
<dbReference type="AlphaFoldDB" id="A0A930H0A7"/>
<keyword evidence="1 6" id="KW-0489">Methyltransferase</keyword>
<dbReference type="Proteomes" id="UP000709351">
    <property type="component" value="Unassembled WGS sequence"/>
</dbReference>
<feature type="domain" description="THUMP" evidence="4">
    <location>
        <begin position="69"/>
        <end position="155"/>
    </location>
</feature>
<keyword evidence="2" id="KW-0808">Transferase</keyword>
<dbReference type="CDD" id="cd11715">
    <property type="entry name" value="THUMP_AdoMetMT"/>
    <property type="match status" value="1"/>
</dbReference>
<sequence length="384" mass="43838">MQRFELIVPCHFGLESICKKEIHDLGYEVSSVSDGKVQFIGDAEAIVRANIFLRTGERVLLKVGSFHAESYEDLFQGTKALPLEDFLPVDASFWVTKASSVKSKLFSPRDIQAVMKKAMVDRLSSVYHQSTFSEHGAKYPFRVSLYKDEVLVCLDTSGESLHKRGYRLKMGKAPIKETLAAALILLSKWRDDAPFVDPMCGAGTFPIEAAMIAANIAPGMERSFTAEEWVNLIPKKEWYSALEEAEDNIDRHLLETKENRFGKMVDIQGYDIDPAMIPVCRENAERAGVEKLIHFQEREVAKMSHSKKHGYILTNPPYGERIEDKRNLPLLYTELREAFEGLSEWQLCLITAYEQAEKYLGKADKNRKIYNGMMKTYFYQYKGK</sequence>
<evidence type="ECO:0000259" key="3">
    <source>
        <dbReference type="Pfam" id="PF01170"/>
    </source>
</evidence>
<name>A0A930H0A7_9FIRM</name>
<evidence type="ECO:0000256" key="2">
    <source>
        <dbReference type="ARBA" id="ARBA00022679"/>
    </source>
</evidence>
<dbReference type="Pfam" id="PF22020">
    <property type="entry name" value="RlmL_1st"/>
    <property type="match status" value="1"/>
</dbReference>
<gene>
    <name evidence="6" type="ORF">HXM93_05010</name>
</gene>
<dbReference type="Gene3D" id="3.40.50.150">
    <property type="entry name" value="Vaccinia Virus protein VP39"/>
    <property type="match status" value="1"/>
</dbReference>
<dbReference type="Pfam" id="PF01170">
    <property type="entry name" value="UPF0020"/>
    <property type="match status" value="1"/>
</dbReference>